<dbReference type="AlphaFoldDB" id="A0A9W9YTF3"/>
<comment type="subcellular location">
    <subcellularLocation>
        <location evidence="1">Secreted</location>
    </subcellularLocation>
</comment>
<evidence type="ECO:0000256" key="14">
    <source>
        <dbReference type="PIRSR" id="PIRSR613273-3"/>
    </source>
</evidence>
<keyword evidence="19" id="KW-1185">Reference proteome</keyword>
<dbReference type="GO" id="GO:0005576">
    <property type="term" value="C:extracellular region"/>
    <property type="evidence" value="ECO:0007669"/>
    <property type="project" value="UniProtKB-SubCell"/>
</dbReference>
<comment type="caution">
    <text evidence="15">Lacks conserved residue(s) required for the propagation of feature annotation.</text>
</comment>
<dbReference type="SMART" id="SM00209">
    <property type="entry name" value="TSP1"/>
    <property type="match status" value="4"/>
</dbReference>
<keyword evidence="13" id="KW-0106">Calcium</keyword>
<dbReference type="Pfam" id="PF05986">
    <property type="entry name" value="ADAMTS_spacer1"/>
    <property type="match status" value="1"/>
</dbReference>
<dbReference type="GO" id="GO:0006508">
    <property type="term" value="P:proteolysis"/>
    <property type="evidence" value="ECO:0007669"/>
    <property type="project" value="UniProtKB-KW"/>
</dbReference>
<dbReference type="Proteomes" id="UP001163046">
    <property type="component" value="Unassembled WGS sequence"/>
</dbReference>
<keyword evidence="10 14" id="KW-1015">Disulfide bond</keyword>
<evidence type="ECO:0000256" key="4">
    <source>
        <dbReference type="ARBA" id="ARBA00022723"/>
    </source>
</evidence>
<feature type="disulfide bond" evidence="14">
    <location>
        <begin position="196"/>
        <end position="227"/>
    </location>
</feature>
<feature type="binding site" evidence="13 15">
    <location>
        <position position="94"/>
    </location>
    <ligand>
        <name>Zn(2+)</name>
        <dbReference type="ChEBI" id="CHEBI:29105"/>
        <note>catalytic</note>
    </ligand>
</feature>
<feature type="binding site" evidence="13">
    <location>
        <position position="148"/>
    </location>
    <ligand>
        <name>Ca(2+)</name>
        <dbReference type="ChEBI" id="CHEBI:29108"/>
        <label>1</label>
    </ligand>
</feature>
<feature type="binding site" evidence="13 15">
    <location>
        <position position="90"/>
    </location>
    <ligand>
        <name>Zn(2+)</name>
        <dbReference type="ChEBI" id="CHEBI:29105"/>
        <note>catalytic</note>
    </ligand>
</feature>
<dbReference type="InterPro" id="IPR010294">
    <property type="entry name" value="ADAMTS_spacer1"/>
</dbReference>
<dbReference type="Pfam" id="PF01421">
    <property type="entry name" value="Reprolysin"/>
    <property type="match status" value="1"/>
</dbReference>
<feature type="disulfide bond" evidence="14">
    <location>
        <begin position="253"/>
        <end position="291"/>
    </location>
</feature>
<evidence type="ECO:0000313" key="19">
    <source>
        <dbReference type="Proteomes" id="UP001163046"/>
    </source>
</evidence>
<dbReference type="PROSITE" id="PS50092">
    <property type="entry name" value="TSP1"/>
    <property type="match status" value="4"/>
</dbReference>
<feature type="binding site" evidence="13">
    <location>
        <position position="145"/>
    </location>
    <ligand>
        <name>Ca(2+)</name>
        <dbReference type="ChEBI" id="CHEBI:29108"/>
        <label>1</label>
    </ligand>
</feature>
<feature type="active site" evidence="12 15">
    <location>
        <position position="91"/>
    </location>
</feature>
<evidence type="ECO:0000313" key="18">
    <source>
        <dbReference type="EMBL" id="KAJ7365947.1"/>
    </source>
</evidence>
<evidence type="ECO:0000256" key="12">
    <source>
        <dbReference type="PIRSR" id="PIRSR613273-1"/>
    </source>
</evidence>
<feature type="binding site" evidence="13">
    <location>
        <position position="148"/>
    </location>
    <ligand>
        <name>Ca(2+)</name>
        <dbReference type="ChEBI" id="CHEBI:29108"/>
        <label>2</label>
    </ligand>
</feature>
<dbReference type="PROSITE" id="PS50215">
    <property type="entry name" value="ADAM_MEPRO"/>
    <property type="match status" value="1"/>
</dbReference>
<dbReference type="GO" id="GO:0030198">
    <property type="term" value="P:extracellular matrix organization"/>
    <property type="evidence" value="ECO:0007669"/>
    <property type="project" value="InterPro"/>
</dbReference>
<feature type="domain" description="Peptidase M12B" evidence="17">
    <location>
        <begin position="1"/>
        <end position="150"/>
    </location>
</feature>
<dbReference type="GO" id="GO:0004222">
    <property type="term" value="F:metalloendopeptidase activity"/>
    <property type="evidence" value="ECO:0007669"/>
    <property type="project" value="InterPro"/>
</dbReference>
<dbReference type="InterPro" id="IPR036383">
    <property type="entry name" value="TSP1_rpt_sf"/>
</dbReference>
<dbReference type="Gene3D" id="2.20.100.10">
    <property type="entry name" value="Thrombospondin type-1 (TSP1) repeat"/>
    <property type="match status" value="4"/>
</dbReference>
<keyword evidence="4 13" id="KW-0479">Metal-binding</keyword>
<evidence type="ECO:0000256" key="5">
    <source>
        <dbReference type="ARBA" id="ARBA00022729"/>
    </source>
</evidence>
<feature type="disulfide bond" evidence="14">
    <location>
        <begin position="68"/>
        <end position="145"/>
    </location>
</feature>
<comment type="cofactor">
    <cofactor evidence="13">
        <name>Zn(2+)</name>
        <dbReference type="ChEBI" id="CHEBI:29105"/>
    </cofactor>
    <text evidence="13">Binds 1 zinc ion per subunit.</text>
</comment>
<feature type="compositionally biased region" description="Basic and acidic residues" evidence="16">
    <location>
        <begin position="11"/>
        <end position="25"/>
    </location>
</feature>
<dbReference type="InterPro" id="IPR050439">
    <property type="entry name" value="ADAMTS_ADAMTS-like"/>
</dbReference>
<keyword evidence="2" id="KW-0964">Secreted</keyword>
<dbReference type="Gene3D" id="2.60.120.830">
    <property type="match status" value="1"/>
</dbReference>
<organism evidence="18 19">
    <name type="scientific">Desmophyllum pertusum</name>
    <dbReference type="NCBI Taxonomy" id="174260"/>
    <lineage>
        <taxon>Eukaryota</taxon>
        <taxon>Metazoa</taxon>
        <taxon>Cnidaria</taxon>
        <taxon>Anthozoa</taxon>
        <taxon>Hexacorallia</taxon>
        <taxon>Scleractinia</taxon>
        <taxon>Caryophylliina</taxon>
        <taxon>Caryophylliidae</taxon>
        <taxon>Desmophyllum</taxon>
    </lineage>
</organism>
<feature type="binding site" evidence="13 15">
    <location>
        <position position="100"/>
    </location>
    <ligand>
        <name>Zn(2+)</name>
        <dbReference type="ChEBI" id="CHEBI:29105"/>
        <note>catalytic</note>
    </ligand>
</feature>
<dbReference type="InterPro" id="IPR001590">
    <property type="entry name" value="Peptidase_M12B"/>
</dbReference>
<evidence type="ECO:0000256" key="15">
    <source>
        <dbReference type="PROSITE-ProRule" id="PRU00276"/>
    </source>
</evidence>
<feature type="disulfide bond" evidence="14">
    <location>
        <begin position="221"/>
        <end position="232"/>
    </location>
</feature>
<evidence type="ECO:0000256" key="7">
    <source>
        <dbReference type="ARBA" id="ARBA00022801"/>
    </source>
</evidence>
<dbReference type="SUPFAM" id="SSF55486">
    <property type="entry name" value="Metalloproteases ('zincins'), catalytic domain"/>
    <property type="match status" value="1"/>
</dbReference>
<feature type="disulfide bond" evidence="14">
    <location>
        <begin position="178"/>
        <end position="201"/>
    </location>
</feature>
<feature type="region of interest" description="Disordered" evidence="16">
    <location>
        <begin position="1"/>
        <end position="25"/>
    </location>
</feature>
<dbReference type="GO" id="GO:0046872">
    <property type="term" value="F:metal ion binding"/>
    <property type="evidence" value="ECO:0007669"/>
    <property type="project" value="UniProtKB-KW"/>
</dbReference>
<evidence type="ECO:0000259" key="17">
    <source>
        <dbReference type="PROSITE" id="PS50215"/>
    </source>
</evidence>
<proteinExistence type="predicted"/>
<keyword evidence="7" id="KW-0378">Hydrolase</keyword>
<evidence type="ECO:0000256" key="11">
    <source>
        <dbReference type="ARBA" id="ARBA00023180"/>
    </source>
</evidence>
<keyword evidence="9" id="KW-0482">Metalloprotease</keyword>
<feature type="disulfide bond" evidence="14">
    <location>
        <begin position="257"/>
        <end position="297"/>
    </location>
</feature>
<dbReference type="FunFam" id="2.20.100.10:FF:000005">
    <property type="entry name" value="ADAM metallopeptidase with thrombospondin type 1 motif 9"/>
    <property type="match status" value="2"/>
</dbReference>
<evidence type="ECO:0000256" key="2">
    <source>
        <dbReference type="ARBA" id="ARBA00022525"/>
    </source>
</evidence>
<evidence type="ECO:0000256" key="13">
    <source>
        <dbReference type="PIRSR" id="PIRSR613273-2"/>
    </source>
</evidence>
<dbReference type="PRINTS" id="PR01857">
    <property type="entry name" value="ADAMTSFAMILY"/>
</dbReference>
<evidence type="ECO:0000256" key="9">
    <source>
        <dbReference type="ARBA" id="ARBA00023049"/>
    </source>
</evidence>
<comment type="caution">
    <text evidence="18">The sequence shown here is derived from an EMBL/GenBank/DDBJ whole genome shotgun (WGS) entry which is preliminary data.</text>
</comment>
<dbReference type="Pfam" id="PF19030">
    <property type="entry name" value="TSP1_ADAMTS"/>
    <property type="match status" value="3"/>
</dbReference>
<dbReference type="Pfam" id="PF00090">
    <property type="entry name" value="TSP_1"/>
    <property type="match status" value="1"/>
</dbReference>
<dbReference type="PANTHER" id="PTHR13723:SF200">
    <property type="entry name" value="ADAM METALLOPEPTIDASE WITH THROMBOSPONDIN TYPE 1 MOTIF B, ISOFORM B"/>
    <property type="match status" value="1"/>
</dbReference>
<reference evidence="18" key="1">
    <citation type="submission" date="2023-01" db="EMBL/GenBank/DDBJ databases">
        <title>Genome assembly of the deep-sea coral Lophelia pertusa.</title>
        <authorList>
            <person name="Herrera S."/>
            <person name="Cordes E."/>
        </authorList>
    </citation>
    <scope>NUCLEOTIDE SEQUENCE</scope>
    <source>
        <strain evidence="18">USNM1676648</strain>
        <tissue evidence="18">Polyp</tissue>
    </source>
</reference>
<dbReference type="FunFam" id="2.20.100.10:FF:000001">
    <property type="entry name" value="semaphorin-5A isoform X1"/>
    <property type="match status" value="1"/>
</dbReference>
<evidence type="ECO:0000256" key="1">
    <source>
        <dbReference type="ARBA" id="ARBA00004613"/>
    </source>
</evidence>
<protein>
    <recommendedName>
        <fullName evidence="17">Peptidase M12B domain-containing protein</fullName>
    </recommendedName>
</protein>
<gene>
    <name evidence="18" type="ORF">OS493_002685</name>
</gene>
<dbReference type="Gene3D" id="3.40.1620.60">
    <property type="match status" value="1"/>
</dbReference>
<keyword evidence="3" id="KW-0645">Protease</keyword>
<dbReference type="InterPro" id="IPR000884">
    <property type="entry name" value="TSP1_rpt"/>
</dbReference>
<dbReference type="Gene3D" id="3.40.390.10">
    <property type="entry name" value="Collagenase (Catalytic Domain)"/>
    <property type="match status" value="1"/>
</dbReference>
<keyword evidence="6" id="KW-0677">Repeat</keyword>
<evidence type="ECO:0000256" key="6">
    <source>
        <dbReference type="ARBA" id="ARBA00022737"/>
    </source>
</evidence>
<feature type="disulfide bond" evidence="14">
    <location>
        <begin position="189"/>
        <end position="208"/>
    </location>
</feature>
<dbReference type="InterPro" id="IPR024079">
    <property type="entry name" value="MetalloPept_cat_dom_sf"/>
</dbReference>
<keyword evidence="11" id="KW-0325">Glycoprotein</keyword>
<feature type="compositionally biased region" description="Basic residues" evidence="16">
    <location>
        <begin position="1"/>
        <end position="10"/>
    </location>
</feature>
<feature type="disulfide bond" evidence="14">
    <location>
        <begin position="106"/>
        <end position="129"/>
    </location>
</feature>
<sequence length="859" mass="95601">MVTKITKHRPKPELKVNRDSTKGEKLDKISQWANKHKPNNKSDPMYFDVTSLVHVGPGGGLALLGGLCSIRINGNVNGYVGLQTAGIIAHETGHNIGLSHDGDNSCRGGVNIMSTSVIGGQGALKWSSCSRDMLQTFLSGPGSKCLDDPPRIALPGFNSTTINDRKLPGVLFDADTQCEFQYGAGWRRCHAHTTNCASLYCMRTWSVCHSVIAPPADGTSCGPRHWCIKGKCVDNGSPTIDGGWSEWSEYTPCSQTCGGGVQYRERTCTNPPTQNNGKDCFGSAKGKWKICNSQIECPLPSDRDSQCEKIRPGTRAYYYDDPCGLACINSALVATFHGRVPDGYRCTNRPDILMSALLENFVGCDRVLESGVRKDRCGICGGNGDTCLLEKSTYTKDYRRYGFDTPDTIVVLPVGTANARFKQRRKMFNMLGIKDHLTGEYIIHLPTWSKAIYYKGTRIEYKHDQNEFDDSIVLDGPTKVPLRVVFVYLYGTNKGADFQYYRPLLSNETAQNVPSKWITGTWSACSVTCGQGVTTRDLKCVRSDDETPASVYSCSDSVKPKSHKQCNQQSCIPEWHLTDWNECSKTCGNGSHSRRLYCRKQLNVSYYAKLDESLCNTNAKPNGFLVQRCNEIPCPAEWRTLPWSECSATCGGGLTTRKLECIRTDELGQVIPAANEVCRYAMKPLTLTVCNEDKHCDPPPEIQVACFVGADNLQEVLGDFTNEIKWDNTNEVVKKCAKLVHKKDYKLFALGQNGLCLSGPDTRNRYHISGTDWAYCKDGIGMENSMFVYALEHLPSLQPVGCYNDSLEDRALPVHYANFRSAIIWTKMEFTVNQCARVAYDKGYEYFGVSVLRRVLWRK</sequence>
<keyword evidence="8 13" id="KW-0862">Zinc</keyword>
<dbReference type="InterPro" id="IPR013273">
    <property type="entry name" value="ADAMTS/ADAMTS-like"/>
</dbReference>
<dbReference type="Pfam" id="PF17771">
    <property type="entry name" value="ADAMTS_CR_2"/>
    <property type="match status" value="1"/>
</dbReference>
<feature type="disulfide bond" evidence="14">
    <location>
        <begin position="268"/>
        <end position="280"/>
    </location>
</feature>
<dbReference type="PANTHER" id="PTHR13723">
    <property type="entry name" value="ADAMTS A DISINTEGRIN AND METALLOPROTEASE WITH THROMBOSPONDIN MOTIFS PROTEASE"/>
    <property type="match status" value="1"/>
</dbReference>
<dbReference type="InterPro" id="IPR041645">
    <property type="entry name" value="ADAMTS_CR_2"/>
</dbReference>
<dbReference type="GO" id="GO:0031012">
    <property type="term" value="C:extracellular matrix"/>
    <property type="evidence" value="ECO:0007669"/>
    <property type="project" value="TreeGrafter"/>
</dbReference>
<dbReference type="SUPFAM" id="SSF82895">
    <property type="entry name" value="TSP-1 type 1 repeat"/>
    <property type="match status" value="4"/>
</dbReference>
<evidence type="ECO:0000256" key="16">
    <source>
        <dbReference type="SAM" id="MobiDB-lite"/>
    </source>
</evidence>
<keyword evidence="5" id="KW-0732">Signal</keyword>
<evidence type="ECO:0000256" key="10">
    <source>
        <dbReference type="ARBA" id="ARBA00023157"/>
    </source>
</evidence>
<name>A0A9W9YTF3_9CNID</name>
<evidence type="ECO:0000256" key="3">
    <source>
        <dbReference type="ARBA" id="ARBA00022670"/>
    </source>
</evidence>
<accession>A0A9W9YTF3</accession>
<dbReference type="EMBL" id="MU827302">
    <property type="protein sequence ID" value="KAJ7365947.1"/>
    <property type="molecule type" value="Genomic_DNA"/>
</dbReference>
<evidence type="ECO:0000256" key="8">
    <source>
        <dbReference type="ARBA" id="ARBA00022833"/>
    </source>
</evidence>
<dbReference type="OrthoDB" id="10035764at2759"/>
<feature type="binding site" evidence="13">
    <location>
        <position position="48"/>
    </location>
    <ligand>
        <name>Ca(2+)</name>
        <dbReference type="ChEBI" id="CHEBI:29108"/>
        <label>1</label>
    </ligand>
</feature>